<keyword evidence="1" id="KW-0472">Membrane</keyword>
<comment type="caution">
    <text evidence="2">The sequence shown here is derived from an EMBL/GenBank/DDBJ whole genome shotgun (WGS) entry which is preliminary data.</text>
</comment>
<evidence type="ECO:0000256" key="1">
    <source>
        <dbReference type="SAM" id="Phobius"/>
    </source>
</evidence>
<name>A0A423T6F5_PENVA</name>
<reference evidence="2 3" key="2">
    <citation type="submission" date="2019-01" db="EMBL/GenBank/DDBJ databases">
        <title>The decoding of complex shrimp genome reveals the adaptation for benthos swimmer, frequently molting mechanism and breeding impact on genome.</title>
        <authorList>
            <person name="Sun Y."/>
            <person name="Gao Y."/>
            <person name="Yu Y."/>
        </authorList>
    </citation>
    <scope>NUCLEOTIDE SEQUENCE [LARGE SCALE GENOMIC DNA]</scope>
    <source>
        <tissue evidence="2">Muscle</tissue>
    </source>
</reference>
<keyword evidence="3" id="KW-1185">Reference proteome</keyword>
<dbReference type="AlphaFoldDB" id="A0A423T6F5"/>
<protein>
    <submittedName>
        <fullName evidence="2">Uncharacterized protein</fullName>
    </submittedName>
</protein>
<organism evidence="2 3">
    <name type="scientific">Penaeus vannamei</name>
    <name type="common">Whiteleg shrimp</name>
    <name type="synonym">Litopenaeus vannamei</name>
    <dbReference type="NCBI Taxonomy" id="6689"/>
    <lineage>
        <taxon>Eukaryota</taxon>
        <taxon>Metazoa</taxon>
        <taxon>Ecdysozoa</taxon>
        <taxon>Arthropoda</taxon>
        <taxon>Crustacea</taxon>
        <taxon>Multicrustacea</taxon>
        <taxon>Malacostraca</taxon>
        <taxon>Eumalacostraca</taxon>
        <taxon>Eucarida</taxon>
        <taxon>Decapoda</taxon>
        <taxon>Dendrobranchiata</taxon>
        <taxon>Penaeoidea</taxon>
        <taxon>Penaeidae</taxon>
        <taxon>Penaeus</taxon>
    </lineage>
</organism>
<feature type="transmembrane region" description="Helical" evidence="1">
    <location>
        <begin position="71"/>
        <end position="93"/>
    </location>
</feature>
<keyword evidence="1" id="KW-1133">Transmembrane helix</keyword>
<dbReference type="Proteomes" id="UP000283509">
    <property type="component" value="Unassembled WGS sequence"/>
</dbReference>
<feature type="transmembrane region" description="Helical" evidence="1">
    <location>
        <begin position="158"/>
        <end position="175"/>
    </location>
</feature>
<evidence type="ECO:0000313" key="2">
    <source>
        <dbReference type="EMBL" id="ROT72096.1"/>
    </source>
</evidence>
<gene>
    <name evidence="2" type="ORF">C7M84_009525</name>
</gene>
<feature type="transmembrane region" description="Helical" evidence="1">
    <location>
        <begin position="42"/>
        <end position="65"/>
    </location>
</feature>
<feature type="transmembrane region" description="Helical" evidence="1">
    <location>
        <begin position="6"/>
        <end position="30"/>
    </location>
</feature>
<evidence type="ECO:0000313" key="3">
    <source>
        <dbReference type="Proteomes" id="UP000283509"/>
    </source>
</evidence>
<feature type="transmembrane region" description="Helical" evidence="1">
    <location>
        <begin position="187"/>
        <end position="210"/>
    </location>
</feature>
<proteinExistence type="predicted"/>
<keyword evidence="1" id="KW-0812">Transmembrane</keyword>
<reference evidence="2 3" key="1">
    <citation type="submission" date="2018-04" db="EMBL/GenBank/DDBJ databases">
        <authorList>
            <person name="Zhang X."/>
            <person name="Yuan J."/>
            <person name="Li F."/>
            <person name="Xiang J."/>
        </authorList>
    </citation>
    <scope>NUCLEOTIDE SEQUENCE [LARGE SCALE GENOMIC DNA]</scope>
    <source>
        <tissue evidence="2">Muscle</tissue>
    </source>
</reference>
<sequence>MASFPLVFFCYSFFVFLLSLLVILFGFLVLSSLSLSLSLSPSTLLSLSLFSLSRLLFSLSSFYIFFLDLLISFLFLTLSFPSSLLSLSPFYTLRSLILYRFLSFSSLARDILSLSSNCLSYSHFPLPSFSFFYCSRVLPSSPPLASPLSFYTPLSLSFYTPLSLSFYFLLSLLLLPSSRLFLYIPHLYPSTFLLSSPYMLTSLSTLPSFYPALSLSFSTVVHTSLLCLSNLFSSSLSFLLTLHLCSLLLHNLPSYSIPLLYSTFSFLSPQPYIYFPSPLSLYPSTPPSPLLSISSLDSPSFRLSSFHFPTQHVCPRSRPLVTVDKDRCLSFACENAWENGACTPILDYILFIPRRNRERAVIKRPRTSAAERSGAARQVPTLAFGTFPSPPHLSVIVRRLGSQTYVYTLDAYVCGWTSVLRRASTSPPDQAPSGTPSPRPSARDDLATPVYFRLPYQLAAFFVLSLALCC</sequence>
<dbReference type="EMBL" id="QCYY01002208">
    <property type="protein sequence ID" value="ROT72096.1"/>
    <property type="molecule type" value="Genomic_DNA"/>
</dbReference>
<accession>A0A423T6F5</accession>